<keyword evidence="2" id="KW-1185">Reference proteome</keyword>
<reference evidence="1" key="1">
    <citation type="submission" date="2022-07" db="EMBL/GenBank/DDBJ databases">
        <title>Phylogenomic reconstructions and comparative analyses of Kickxellomycotina fungi.</title>
        <authorList>
            <person name="Reynolds N.K."/>
            <person name="Stajich J.E."/>
            <person name="Barry K."/>
            <person name="Grigoriev I.V."/>
            <person name="Crous P."/>
            <person name="Smith M.E."/>
        </authorList>
    </citation>
    <scope>NUCLEOTIDE SEQUENCE</scope>
    <source>
        <strain evidence="1">Benny 63K</strain>
    </source>
</reference>
<evidence type="ECO:0000313" key="2">
    <source>
        <dbReference type="Proteomes" id="UP001150581"/>
    </source>
</evidence>
<protein>
    <submittedName>
        <fullName evidence="1">Uncharacterized protein</fullName>
    </submittedName>
</protein>
<gene>
    <name evidence="1" type="ORF">LPJ66_000811</name>
</gene>
<accession>A0ACC1IUY7</accession>
<organism evidence="1 2">
    <name type="scientific">Kickxella alabastrina</name>
    <dbReference type="NCBI Taxonomy" id="61397"/>
    <lineage>
        <taxon>Eukaryota</taxon>
        <taxon>Fungi</taxon>
        <taxon>Fungi incertae sedis</taxon>
        <taxon>Zoopagomycota</taxon>
        <taxon>Kickxellomycotina</taxon>
        <taxon>Kickxellomycetes</taxon>
        <taxon>Kickxellales</taxon>
        <taxon>Kickxellaceae</taxon>
        <taxon>Kickxella</taxon>
    </lineage>
</organism>
<evidence type="ECO:0000313" key="1">
    <source>
        <dbReference type="EMBL" id="KAJ1901396.1"/>
    </source>
</evidence>
<comment type="caution">
    <text evidence="1">The sequence shown here is derived from an EMBL/GenBank/DDBJ whole genome shotgun (WGS) entry which is preliminary data.</text>
</comment>
<name>A0ACC1IUY7_9FUNG</name>
<dbReference type="EMBL" id="JANBPG010000029">
    <property type="protein sequence ID" value="KAJ1901396.1"/>
    <property type="molecule type" value="Genomic_DNA"/>
</dbReference>
<sequence>MTMGAFTSVAPAASSAEIYNLGILDALDRIAAPQASASVQCQGDCQNENLGTPNASHELTRGIVRAIYNDFMEPLTAETPASDNHLVIKNTPVLDNIFNFINDKAGSEVKRVARWASKLQATTSVVAADADASATPGFDFNSWADRVDNAAHRLVNNVNGVAMRFLDENEPETVATANPDNAAPTASPARFLWF</sequence>
<proteinExistence type="predicted"/>
<dbReference type="Proteomes" id="UP001150581">
    <property type="component" value="Unassembled WGS sequence"/>
</dbReference>